<dbReference type="AlphaFoldDB" id="A0A0F7S979"/>
<dbReference type="EMBL" id="CCFA01002590">
    <property type="protein sequence ID" value="CDW97929.1"/>
    <property type="molecule type" value="Genomic_DNA"/>
</dbReference>
<proteinExistence type="predicted"/>
<organism evidence="1 2">
    <name type="scientific">Sporisorium scitamineum</name>
    <dbReference type="NCBI Taxonomy" id="49012"/>
    <lineage>
        <taxon>Eukaryota</taxon>
        <taxon>Fungi</taxon>
        <taxon>Dikarya</taxon>
        <taxon>Basidiomycota</taxon>
        <taxon>Ustilaginomycotina</taxon>
        <taxon>Ustilaginomycetes</taxon>
        <taxon>Ustilaginales</taxon>
        <taxon>Ustilaginaceae</taxon>
        <taxon>Sporisorium</taxon>
    </lineage>
</organism>
<reference evidence="2" key="1">
    <citation type="submission" date="2014-06" db="EMBL/GenBank/DDBJ databases">
        <authorList>
            <person name="Berkman P.J."/>
        </authorList>
    </citation>
    <scope>NUCLEOTIDE SEQUENCE [LARGE SCALE GENOMIC DNA]</scope>
</reference>
<sequence>MLGSAQLLGEIHNKRSRSALTTDYWSIIEFSSHFLYQELIVGTENIHSVHTS</sequence>
<evidence type="ECO:0000313" key="1">
    <source>
        <dbReference type="EMBL" id="CDW97929.1"/>
    </source>
</evidence>
<accession>A0A0F7S979</accession>
<name>A0A0F7S979_9BASI</name>
<evidence type="ECO:0000313" key="2">
    <source>
        <dbReference type="Proteomes" id="UP000242770"/>
    </source>
</evidence>
<gene>
    <name evidence="1" type="primary">SSCI43310.1</name>
</gene>
<dbReference type="Proteomes" id="UP000242770">
    <property type="component" value="Unassembled WGS sequence"/>
</dbReference>
<keyword evidence="2" id="KW-1185">Reference proteome</keyword>
<protein>
    <submittedName>
        <fullName evidence="1">Uncharacterized protein</fullName>
    </submittedName>
</protein>